<sequence>MNVRRLEVLFPAHVNTREYAIACAVWSALAPTGPIEDNSLRSDKGMGDVESREVFDEGVPGSS</sequence>
<keyword evidence="3" id="KW-1185">Reference proteome</keyword>
<reference evidence="3" key="1">
    <citation type="journal article" date="2021" name="Curr. Microbiol.">
        <title>Complete genome of nocamycin-producing strain Saccharothrix syringae NRRL B-16468 reveals the biosynthetic potential for secondary metabolites.</title>
        <authorList>
            <person name="Mo X."/>
            <person name="Yang S."/>
        </authorList>
    </citation>
    <scope>NUCLEOTIDE SEQUENCE [LARGE SCALE GENOMIC DNA]</scope>
    <source>
        <strain evidence="3">ATCC 51364 / DSM 43886 / JCM 6844 / KCTC 9398 / NBRC 14523 / NRRL B-16468 / INA 2240</strain>
    </source>
</reference>
<dbReference type="Proteomes" id="UP000325787">
    <property type="component" value="Chromosome"/>
</dbReference>
<protein>
    <submittedName>
        <fullName evidence="2">Uncharacterized protein</fullName>
    </submittedName>
</protein>
<organism evidence="2 3">
    <name type="scientific">Saccharothrix syringae</name>
    <name type="common">Nocardiopsis syringae</name>
    <dbReference type="NCBI Taxonomy" id="103733"/>
    <lineage>
        <taxon>Bacteria</taxon>
        <taxon>Bacillati</taxon>
        <taxon>Actinomycetota</taxon>
        <taxon>Actinomycetes</taxon>
        <taxon>Pseudonocardiales</taxon>
        <taxon>Pseudonocardiaceae</taxon>
        <taxon>Saccharothrix</taxon>
    </lineage>
</organism>
<feature type="region of interest" description="Disordered" evidence="1">
    <location>
        <begin position="36"/>
        <end position="63"/>
    </location>
</feature>
<evidence type="ECO:0000256" key="1">
    <source>
        <dbReference type="SAM" id="MobiDB-lite"/>
    </source>
</evidence>
<proteinExistence type="predicted"/>
<feature type="compositionally biased region" description="Basic and acidic residues" evidence="1">
    <location>
        <begin position="38"/>
        <end position="55"/>
    </location>
</feature>
<gene>
    <name evidence="2" type="ORF">EKG83_09740</name>
</gene>
<dbReference type="RefSeq" id="WP_153277969.1">
    <property type="nucleotide sequence ID" value="NZ_CP034550.1"/>
</dbReference>
<dbReference type="KEGG" id="ssyi:EKG83_09740"/>
<name>A0A5Q0GUH8_SACSY</name>
<dbReference type="EMBL" id="CP034550">
    <property type="protein sequence ID" value="QFZ17727.1"/>
    <property type="molecule type" value="Genomic_DNA"/>
</dbReference>
<evidence type="ECO:0000313" key="3">
    <source>
        <dbReference type="Proteomes" id="UP000325787"/>
    </source>
</evidence>
<dbReference type="AlphaFoldDB" id="A0A5Q0GUH8"/>
<evidence type="ECO:0000313" key="2">
    <source>
        <dbReference type="EMBL" id="QFZ17727.1"/>
    </source>
</evidence>
<accession>A0A5Q0GUH8</accession>